<comment type="caution">
    <text evidence="4">The sequence shown here is derived from an EMBL/GenBank/DDBJ whole genome shotgun (WGS) entry which is preliminary data.</text>
</comment>
<proteinExistence type="predicted"/>
<dbReference type="OrthoDB" id="366230at2759"/>
<dbReference type="PANTHER" id="PTHR12442">
    <property type="entry name" value="DYNEIN INTERMEDIATE CHAIN"/>
    <property type="match status" value="1"/>
</dbReference>
<organism evidence="4 5">
    <name type="scientific">Paramecium sonneborni</name>
    <dbReference type="NCBI Taxonomy" id="65129"/>
    <lineage>
        <taxon>Eukaryota</taxon>
        <taxon>Sar</taxon>
        <taxon>Alveolata</taxon>
        <taxon>Ciliophora</taxon>
        <taxon>Intramacronucleata</taxon>
        <taxon>Oligohymenophorea</taxon>
        <taxon>Peniculida</taxon>
        <taxon>Parameciidae</taxon>
        <taxon>Paramecium</taxon>
    </lineage>
</organism>
<gene>
    <name evidence="4" type="ORF">PSON_ATCC_30995.1.T0670210</name>
</gene>
<sequence length="294" mass="34736">MYESQLLNFSEIQTIILESYLCNIIVSNRRNDGWRINLIQKKLKKNLLYQEHQMKVKKIRRRRVKKLISFLNLVIIKKYETTYCFGCKSIFEDVILTLFDFNFCVWKHNVIFPIFESLIMKQAQITCGGFSPYRAGVIIIGKTDGNLDVWDMLDQSHKWTLQFQVVACAITSLKFNDNMAHIVAVGDSDDLGIEVKAMRLFWEREVKRVNYYSDRFKVRESQAKQQIEREIQAQHVKENKQSGDTKVLDETANFENEYQKFKDALLGVGVKPEDENCYKRQEMNKGYIQNLNYY</sequence>
<dbReference type="GO" id="GO:0036159">
    <property type="term" value="P:inner dynein arm assembly"/>
    <property type="evidence" value="ECO:0007669"/>
    <property type="project" value="TreeGrafter"/>
</dbReference>
<dbReference type="Proteomes" id="UP000692954">
    <property type="component" value="Unassembled WGS sequence"/>
</dbReference>
<keyword evidence="2" id="KW-0853">WD repeat</keyword>
<keyword evidence="5" id="KW-1185">Reference proteome</keyword>
<accession>A0A8S1P1M3</accession>
<dbReference type="PANTHER" id="PTHR12442:SF5">
    <property type="entry name" value="DYNEIN AXONEMAL INTERMEDIATE CHAIN 3"/>
    <property type="match status" value="1"/>
</dbReference>
<protein>
    <submittedName>
        <fullName evidence="4">Uncharacterized protein</fullName>
    </submittedName>
</protein>
<reference evidence="4" key="1">
    <citation type="submission" date="2021-01" db="EMBL/GenBank/DDBJ databases">
        <authorList>
            <consortium name="Genoscope - CEA"/>
            <person name="William W."/>
        </authorList>
    </citation>
    <scope>NUCLEOTIDE SEQUENCE</scope>
</reference>
<dbReference type="GO" id="GO:0045503">
    <property type="term" value="F:dynein light chain binding"/>
    <property type="evidence" value="ECO:0007669"/>
    <property type="project" value="TreeGrafter"/>
</dbReference>
<keyword evidence="3" id="KW-0677">Repeat</keyword>
<keyword evidence="1" id="KW-0963">Cytoplasm</keyword>
<evidence type="ECO:0000313" key="5">
    <source>
        <dbReference type="Proteomes" id="UP000692954"/>
    </source>
</evidence>
<evidence type="ECO:0000256" key="1">
    <source>
        <dbReference type="ARBA" id="ARBA00022490"/>
    </source>
</evidence>
<dbReference type="AlphaFoldDB" id="A0A8S1P1M3"/>
<evidence type="ECO:0000256" key="2">
    <source>
        <dbReference type="ARBA" id="ARBA00022574"/>
    </source>
</evidence>
<evidence type="ECO:0000313" key="4">
    <source>
        <dbReference type="EMBL" id="CAD8097046.1"/>
    </source>
</evidence>
<dbReference type="GO" id="GO:0045504">
    <property type="term" value="F:dynein heavy chain binding"/>
    <property type="evidence" value="ECO:0007669"/>
    <property type="project" value="TreeGrafter"/>
</dbReference>
<dbReference type="GO" id="GO:0060294">
    <property type="term" value="P:cilium movement involved in cell motility"/>
    <property type="evidence" value="ECO:0007669"/>
    <property type="project" value="TreeGrafter"/>
</dbReference>
<name>A0A8S1P1M3_9CILI</name>
<dbReference type="EMBL" id="CAJJDN010000067">
    <property type="protein sequence ID" value="CAD8097046.1"/>
    <property type="molecule type" value="Genomic_DNA"/>
</dbReference>
<dbReference type="GO" id="GO:0036156">
    <property type="term" value="C:inner dynein arm"/>
    <property type="evidence" value="ECO:0007669"/>
    <property type="project" value="TreeGrafter"/>
</dbReference>
<dbReference type="InterPro" id="IPR050687">
    <property type="entry name" value="Dynein_IC"/>
</dbReference>
<evidence type="ECO:0000256" key="3">
    <source>
        <dbReference type="ARBA" id="ARBA00022737"/>
    </source>
</evidence>